<keyword evidence="2" id="KW-1185">Reference proteome</keyword>
<dbReference type="Proteomes" id="UP000476310">
    <property type="component" value="Unassembled WGS sequence"/>
</dbReference>
<organism evidence="1 2">
    <name type="scientific">Streptomyces rhizosphaericus</name>
    <dbReference type="NCBI Taxonomy" id="114699"/>
    <lineage>
        <taxon>Bacteria</taxon>
        <taxon>Bacillati</taxon>
        <taxon>Actinomycetota</taxon>
        <taxon>Actinomycetes</taxon>
        <taxon>Kitasatosporales</taxon>
        <taxon>Streptomycetaceae</taxon>
        <taxon>Streptomyces</taxon>
        <taxon>Streptomyces violaceusniger group</taxon>
    </lineage>
</organism>
<accession>A0A6G4APU7</accession>
<protein>
    <submittedName>
        <fullName evidence="1">Uncharacterized protein</fullName>
    </submittedName>
</protein>
<comment type="caution">
    <text evidence="1">The sequence shown here is derived from an EMBL/GenBank/DDBJ whole genome shotgun (WGS) entry which is preliminary data.</text>
</comment>
<sequence length="109" mass="11619">MGEVTDPVGVELRGQLATTAAEQHPAPERLVLIPAAEPGTDFYPADQFMQKGQGVDEGYPLEADTPYYVVFSGQVDNNADLSGAEICDSISEEEKAPCIPLDKPQPAKA</sequence>
<name>A0A6G4APU7_9ACTN</name>
<gene>
    <name evidence="1" type="ORF">G4H13_34665</name>
</gene>
<reference evidence="1" key="1">
    <citation type="submission" date="2020-02" db="EMBL/GenBank/DDBJ databases">
        <title>A new Streptomyces sp. for controlling soil-borne diseases.</title>
        <authorList>
            <person name="Li X."/>
            <person name="Tian Y."/>
            <person name="Gao K."/>
        </authorList>
    </citation>
    <scope>NUCLEOTIDE SEQUENCE [LARGE SCALE GENOMIC DNA]</scope>
    <source>
        <strain evidence="1">0250</strain>
    </source>
</reference>
<proteinExistence type="predicted"/>
<dbReference type="RefSeq" id="WP_164433674.1">
    <property type="nucleotide sequence ID" value="NZ_JAAIKT010000057.1"/>
</dbReference>
<dbReference type="EMBL" id="JAAIKT010000057">
    <property type="protein sequence ID" value="NEW75365.1"/>
    <property type="molecule type" value="Genomic_DNA"/>
</dbReference>
<evidence type="ECO:0000313" key="2">
    <source>
        <dbReference type="Proteomes" id="UP000476310"/>
    </source>
</evidence>
<dbReference type="AlphaFoldDB" id="A0A6G4APU7"/>
<evidence type="ECO:0000313" key="1">
    <source>
        <dbReference type="EMBL" id="NEW75365.1"/>
    </source>
</evidence>